<sequence length="267" mass="29697">MDLTNVQQTALMTMYGKALDARADDPILGDTMADAAVHKMDFDFSTLKLPKGGQISLPVRAKQLDGWTREFLAAHRDAVVLHLGCGLDTRVHRVDPGPDVRWYDVDQPEIIALRRELYPSRAGYELVSRSITEPGWVEELAAERPVLVVGEGLVMHVPTAEDVALFRRIMGAFPSGQFIFDVYAASTAKVVTLASKLGRTPVQLHTGLPQALRAELPELKLTDSVPFLTLPELVSRMSGNLFGRLYFRAIEAGWTRDSILHLRYRFG</sequence>
<dbReference type="GO" id="GO:0032259">
    <property type="term" value="P:methylation"/>
    <property type="evidence" value="ECO:0007669"/>
    <property type="project" value="UniProtKB-KW"/>
</dbReference>
<keyword evidence="1 3" id="KW-0489">Methyltransferase</keyword>
<gene>
    <name evidence="3" type="ORF">ACFFH7_15750</name>
</gene>
<accession>A0ABV6MRK5</accession>
<keyword evidence="2" id="KW-0808">Transferase</keyword>
<dbReference type="Gene3D" id="3.40.50.150">
    <property type="entry name" value="Vaccinia Virus protein VP39"/>
    <property type="match status" value="1"/>
</dbReference>
<comment type="caution">
    <text evidence="3">The sequence shown here is derived from an EMBL/GenBank/DDBJ whole genome shotgun (WGS) entry which is preliminary data.</text>
</comment>
<keyword evidence="4" id="KW-1185">Reference proteome</keyword>
<dbReference type="PANTHER" id="PTHR43619:SF2">
    <property type="entry name" value="S-ADENOSYL-L-METHIONINE-DEPENDENT METHYLTRANSFERASES SUPERFAMILY PROTEIN"/>
    <property type="match status" value="1"/>
</dbReference>
<evidence type="ECO:0000256" key="1">
    <source>
        <dbReference type="ARBA" id="ARBA00022603"/>
    </source>
</evidence>
<dbReference type="RefSeq" id="WP_273941357.1">
    <property type="nucleotide sequence ID" value="NZ_CP097263.1"/>
</dbReference>
<dbReference type="Proteomes" id="UP001589810">
    <property type="component" value="Unassembled WGS sequence"/>
</dbReference>
<organism evidence="3 4">
    <name type="scientific">Kutzneria chonburiensis</name>
    <dbReference type="NCBI Taxonomy" id="1483604"/>
    <lineage>
        <taxon>Bacteria</taxon>
        <taxon>Bacillati</taxon>
        <taxon>Actinomycetota</taxon>
        <taxon>Actinomycetes</taxon>
        <taxon>Pseudonocardiales</taxon>
        <taxon>Pseudonocardiaceae</taxon>
        <taxon>Kutzneria</taxon>
    </lineage>
</organism>
<dbReference type="SUPFAM" id="SSF53335">
    <property type="entry name" value="S-adenosyl-L-methionine-dependent methyltransferases"/>
    <property type="match status" value="1"/>
</dbReference>
<evidence type="ECO:0000313" key="4">
    <source>
        <dbReference type="Proteomes" id="UP001589810"/>
    </source>
</evidence>
<dbReference type="InterPro" id="IPR007213">
    <property type="entry name" value="Ppm1/Ppm2/Tcmp"/>
</dbReference>
<evidence type="ECO:0000256" key="2">
    <source>
        <dbReference type="ARBA" id="ARBA00022679"/>
    </source>
</evidence>
<dbReference type="GO" id="GO:0008168">
    <property type="term" value="F:methyltransferase activity"/>
    <property type="evidence" value="ECO:0007669"/>
    <property type="project" value="UniProtKB-KW"/>
</dbReference>
<protein>
    <submittedName>
        <fullName evidence="3">Class I SAM-dependent methyltransferase</fullName>
    </submittedName>
</protein>
<dbReference type="InterPro" id="IPR029063">
    <property type="entry name" value="SAM-dependent_MTases_sf"/>
</dbReference>
<name>A0ABV6MRK5_9PSEU</name>
<reference evidence="3 4" key="1">
    <citation type="submission" date="2024-09" db="EMBL/GenBank/DDBJ databases">
        <authorList>
            <person name="Sun Q."/>
            <person name="Mori K."/>
        </authorList>
    </citation>
    <scope>NUCLEOTIDE SEQUENCE [LARGE SCALE GENOMIC DNA]</scope>
    <source>
        <strain evidence="3 4">TBRC 1432</strain>
    </source>
</reference>
<dbReference type="Pfam" id="PF04072">
    <property type="entry name" value="LCM"/>
    <property type="match status" value="1"/>
</dbReference>
<proteinExistence type="predicted"/>
<dbReference type="EMBL" id="JBHLUD010000004">
    <property type="protein sequence ID" value="MFC0542953.1"/>
    <property type="molecule type" value="Genomic_DNA"/>
</dbReference>
<evidence type="ECO:0000313" key="3">
    <source>
        <dbReference type="EMBL" id="MFC0542953.1"/>
    </source>
</evidence>
<dbReference type="PANTHER" id="PTHR43619">
    <property type="entry name" value="S-ADENOSYL-L-METHIONINE-DEPENDENT METHYLTRANSFERASE YKTD-RELATED"/>
    <property type="match status" value="1"/>
</dbReference>